<dbReference type="SUPFAM" id="SSF56281">
    <property type="entry name" value="Metallo-hydrolase/oxidoreductase"/>
    <property type="match status" value="1"/>
</dbReference>
<dbReference type="Pfam" id="PF12706">
    <property type="entry name" value="Lactamase_B_2"/>
    <property type="match status" value="1"/>
</dbReference>
<evidence type="ECO:0000313" key="3">
    <source>
        <dbReference type="Proteomes" id="UP000515823"/>
    </source>
</evidence>
<dbReference type="Gene3D" id="3.60.15.10">
    <property type="entry name" value="Ribonuclease Z/Hydroxyacylglutathione hydrolase-like"/>
    <property type="match status" value="1"/>
</dbReference>
<dbReference type="EMBL" id="CP060634">
    <property type="protein sequence ID" value="QNM06921.1"/>
    <property type="molecule type" value="Genomic_DNA"/>
</dbReference>
<evidence type="ECO:0000259" key="1">
    <source>
        <dbReference type="SMART" id="SM00849"/>
    </source>
</evidence>
<name>A0A7G9G7Y9_9FIRM</name>
<evidence type="ECO:0000313" key="2">
    <source>
        <dbReference type="EMBL" id="QNM06921.1"/>
    </source>
</evidence>
<organism evidence="2 3">
    <name type="scientific">Qiania dongpingensis</name>
    <dbReference type="NCBI Taxonomy" id="2763669"/>
    <lineage>
        <taxon>Bacteria</taxon>
        <taxon>Bacillati</taxon>
        <taxon>Bacillota</taxon>
        <taxon>Clostridia</taxon>
        <taxon>Lachnospirales</taxon>
        <taxon>Lachnospiraceae</taxon>
        <taxon>Qiania</taxon>
    </lineage>
</organism>
<sequence length="265" mass="28968">MRLVSIASGSSGNCIYVGTEHTHLLIDAGISAKRIECGLCELGIKGSELSGILITHEHSDHIGGLGVFSRKNEVPIYTTRETYEGIRSAKTVGELPEGLHREIFPDVDFSIGDMRISPFSIDHDAANPCAFRVGSGGSSAAVVTDLGNYSQYTINHLQGLDAVLLEANHDVHMLEAGPYPYYLKKRIMGNRGHLSNDSAGRLLGEVLHDKFKKALLGHLSKENNYADLAYETVRLEVTMGENAYRGTDFDIAVADRSRMSEIVYL</sequence>
<keyword evidence="2" id="KW-0378">Hydrolase</keyword>
<dbReference type="SMART" id="SM00849">
    <property type="entry name" value="Lactamase_B"/>
    <property type="match status" value="1"/>
</dbReference>
<dbReference type="Proteomes" id="UP000515823">
    <property type="component" value="Chromosome"/>
</dbReference>
<dbReference type="InterPro" id="IPR052533">
    <property type="entry name" value="WalJ/YycJ-like"/>
</dbReference>
<dbReference type="InterPro" id="IPR036866">
    <property type="entry name" value="RibonucZ/Hydroxyglut_hydro"/>
</dbReference>
<dbReference type="InterPro" id="IPR001279">
    <property type="entry name" value="Metallo-B-lactamas"/>
</dbReference>
<keyword evidence="3" id="KW-1185">Reference proteome</keyword>
<proteinExistence type="predicted"/>
<protein>
    <submittedName>
        <fullName evidence="2">MBL fold metallo-hydrolase</fullName>
    </submittedName>
</protein>
<gene>
    <name evidence="2" type="ORF">H9Q78_01695</name>
</gene>
<dbReference type="RefSeq" id="WP_231062609.1">
    <property type="nucleotide sequence ID" value="NZ_CP060634.1"/>
</dbReference>
<dbReference type="AlphaFoldDB" id="A0A7G9G7Y9"/>
<accession>A0A7G9G7Y9</accession>
<dbReference type="KEGG" id="qdo:H9Q78_01695"/>
<dbReference type="GO" id="GO:0016787">
    <property type="term" value="F:hydrolase activity"/>
    <property type="evidence" value="ECO:0007669"/>
    <property type="project" value="UniProtKB-KW"/>
</dbReference>
<feature type="domain" description="Metallo-beta-lactamase" evidence="1">
    <location>
        <begin position="11"/>
        <end position="193"/>
    </location>
</feature>
<reference evidence="2 3" key="1">
    <citation type="submission" date="2020-08" db="EMBL/GenBank/DDBJ databases">
        <authorList>
            <person name="Liu C."/>
            <person name="Sun Q."/>
        </authorList>
    </citation>
    <scope>NUCLEOTIDE SEQUENCE [LARGE SCALE GENOMIC DNA]</scope>
    <source>
        <strain evidence="2 3">NSJ-38</strain>
    </source>
</reference>
<dbReference type="PANTHER" id="PTHR47619">
    <property type="entry name" value="METALLO-HYDROLASE YYCJ-RELATED"/>
    <property type="match status" value="1"/>
</dbReference>
<dbReference type="PANTHER" id="PTHR47619:SF1">
    <property type="entry name" value="EXODEOXYRIBONUCLEASE WALJ"/>
    <property type="match status" value="1"/>
</dbReference>